<dbReference type="Proteomes" id="UP001139887">
    <property type="component" value="Unassembled WGS sequence"/>
</dbReference>
<dbReference type="GO" id="GO:0006801">
    <property type="term" value="P:superoxide metabolic process"/>
    <property type="evidence" value="ECO:0007669"/>
    <property type="project" value="InterPro"/>
</dbReference>
<dbReference type="AlphaFoldDB" id="A0A9W8I688"/>
<comment type="caution">
    <text evidence="2">The sequence shown here is derived from an EMBL/GenBank/DDBJ whole genome shotgun (WGS) entry which is preliminary data.</text>
</comment>
<evidence type="ECO:0000256" key="1">
    <source>
        <dbReference type="SAM" id="MobiDB-lite"/>
    </source>
</evidence>
<evidence type="ECO:0000313" key="3">
    <source>
        <dbReference type="Proteomes" id="UP001139887"/>
    </source>
</evidence>
<keyword evidence="3" id="KW-1185">Reference proteome</keyword>
<feature type="region of interest" description="Disordered" evidence="1">
    <location>
        <begin position="1"/>
        <end position="26"/>
    </location>
</feature>
<dbReference type="GO" id="GO:0046872">
    <property type="term" value="F:metal ion binding"/>
    <property type="evidence" value="ECO:0007669"/>
    <property type="project" value="InterPro"/>
</dbReference>
<dbReference type="EMBL" id="JANBUW010000454">
    <property type="protein sequence ID" value="KAJ2846786.1"/>
    <property type="molecule type" value="Genomic_DNA"/>
</dbReference>
<name>A0A9W8I688_9FUNG</name>
<protein>
    <submittedName>
        <fullName evidence="2">Copper chaperone</fullName>
    </submittedName>
</protein>
<dbReference type="InterPro" id="IPR036423">
    <property type="entry name" value="SOD-like_Cu/Zn_dom_sf"/>
</dbReference>
<reference evidence="2" key="1">
    <citation type="submission" date="2022-07" db="EMBL/GenBank/DDBJ databases">
        <title>Phylogenomic reconstructions and comparative analyses of Kickxellomycotina fungi.</title>
        <authorList>
            <person name="Reynolds N.K."/>
            <person name="Stajich J.E."/>
            <person name="Barry K."/>
            <person name="Grigoriev I.V."/>
            <person name="Crous P."/>
            <person name="Smith M.E."/>
        </authorList>
    </citation>
    <scope>NUCLEOTIDE SEQUENCE</scope>
    <source>
        <strain evidence="2">NRRL 1566</strain>
    </source>
</reference>
<gene>
    <name evidence="2" type="primary">CCS1</name>
    <name evidence="2" type="ORF">IWW36_004178</name>
</gene>
<dbReference type="SUPFAM" id="SSF49329">
    <property type="entry name" value="Cu,Zn superoxide dismutase-like"/>
    <property type="match status" value="1"/>
</dbReference>
<accession>A0A9W8I688</accession>
<dbReference type="OrthoDB" id="666972at2759"/>
<organism evidence="2 3">
    <name type="scientific">Coemansia brasiliensis</name>
    <dbReference type="NCBI Taxonomy" id="2650707"/>
    <lineage>
        <taxon>Eukaryota</taxon>
        <taxon>Fungi</taxon>
        <taxon>Fungi incertae sedis</taxon>
        <taxon>Zoopagomycota</taxon>
        <taxon>Kickxellomycotina</taxon>
        <taxon>Kickxellomycetes</taxon>
        <taxon>Kickxellales</taxon>
        <taxon>Kickxellaceae</taxon>
        <taxon>Coemansia</taxon>
    </lineage>
</organism>
<evidence type="ECO:0000313" key="2">
    <source>
        <dbReference type="EMBL" id="KAJ2846786.1"/>
    </source>
</evidence>
<sequence length="67" mass="6929">MVIGTNADDLGRGNSTQSKVDGRSGPGILAGVIARSAGLFENDKQVCACSGNTLWTEARLVGEGHRL</sequence>
<proteinExistence type="predicted"/>